<proteinExistence type="predicted"/>
<reference evidence="3 4" key="1">
    <citation type="submission" date="2020-11" db="EMBL/GenBank/DDBJ databases">
        <title>Kefir isolates.</title>
        <authorList>
            <person name="Marcisauskas S."/>
            <person name="Kim Y."/>
            <person name="Blasche S."/>
        </authorList>
    </citation>
    <scope>NUCLEOTIDE SEQUENCE [LARGE SCALE GENOMIC DNA]</scope>
    <source>
        <strain evidence="3 4">KR</strain>
    </source>
</reference>
<evidence type="ECO:0000313" key="4">
    <source>
        <dbReference type="Proteomes" id="UP000777482"/>
    </source>
</evidence>
<evidence type="ECO:0000313" key="3">
    <source>
        <dbReference type="EMBL" id="KAG0664794.1"/>
    </source>
</evidence>
<feature type="region of interest" description="Disordered" evidence="1">
    <location>
        <begin position="68"/>
        <end position="116"/>
    </location>
</feature>
<dbReference type="Proteomes" id="UP000777482">
    <property type="component" value="Unassembled WGS sequence"/>
</dbReference>
<evidence type="ECO:0000256" key="1">
    <source>
        <dbReference type="SAM" id="MobiDB-lite"/>
    </source>
</evidence>
<name>A0A9P6W7N7_RHOMI</name>
<feature type="region of interest" description="Disordered" evidence="1">
    <location>
        <begin position="325"/>
        <end position="356"/>
    </location>
</feature>
<comment type="caution">
    <text evidence="3">The sequence shown here is derived from an EMBL/GenBank/DDBJ whole genome shotgun (WGS) entry which is preliminary data.</text>
</comment>
<feature type="transmembrane region" description="Helical" evidence="2">
    <location>
        <begin position="452"/>
        <end position="473"/>
    </location>
</feature>
<accession>A0A9P6W7N7</accession>
<dbReference type="EMBL" id="PUHQ01000012">
    <property type="protein sequence ID" value="KAG0664794.1"/>
    <property type="molecule type" value="Genomic_DNA"/>
</dbReference>
<feature type="region of interest" description="Disordered" evidence="1">
    <location>
        <begin position="1"/>
        <end position="24"/>
    </location>
</feature>
<protein>
    <submittedName>
        <fullName evidence="3">Uncharacterized protein</fullName>
    </submittedName>
</protein>
<dbReference type="AlphaFoldDB" id="A0A9P6W7N7"/>
<keyword evidence="2" id="KW-0472">Membrane</keyword>
<keyword evidence="4" id="KW-1185">Reference proteome</keyword>
<sequence length="540" mass="59670">MPPTMNPVVVPYDPPVKSRRDSIRRDSFLHEVEDGFERVATVADKVEHYAHEVEKGAQFGRHLVQELDDEYGAELQRRPSSRKAPAEPPGYNDHDRKQTLPSSSTSASAPRGAQDPKHLLDEIEATQNEVDRLMHVLERIAELRHQLTGAAYATTELRGNQKRGPPASRKAEKKLVDEIAASASQAIAGLLAVYDRVVSLPPQVDATARADRDSKQIHHVQKALTQINSSFANVLDFVEDRAEEEKQDVADGKSDARLRALMEEEHPTWYRSKTLMQLRDARAASKGQTFEKADPKSYTYRWMVEHPFMQLDKAAVSAIDMAEHRNKSAQEPKTGLRKLGDPKAQKGMASGNGSGFARWSKKQCNVLAVGKSHRARSALSEGKDAPWTTLSGSEDEFSDLEKQKRKLLKGSAWAVDVSKLPERVPTDDTSGYQESQAELIADAIDESKTEHLLTPFVSLFWVGIVILYGYYLIARLLGFEDPLGHVDLGETFGNDHWNDTDAADGMSATLSASAATKTVASLYSIASALHSAASALPVRR</sequence>
<dbReference type="OrthoDB" id="2524808at2759"/>
<feature type="compositionally biased region" description="Low complexity" evidence="1">
    <location>
        <begin position="99"/>
        <end position="110"/>
    </location>
</feature>
<organism evidence="3 4">
    <name type="scientific">Rhodotorula mucilaginosa</name>
    <name type="common">Yeast</name>
    <name type="synonym">Rhodotorula rubra</name>
    <dbReference type="NCBI Taxonomy" id="5537"/>
    <lineage>
        <taxon>Eukaryota</taxon>
        <taxon>Fungi</taxon>
        <taxon>Dikarya</taxon>
        <taxon>Basidiomycota</taxon>
        <taxon>Pucciniomycotina</taxon>
        <taxon>Microbotryomycetes</taxon>
        <taxon>Sporidiobolales</taxon>
        <taxon>Sporidiobolaceae</taxon>
        <taxon>Rhodotorula</taxon>
    </lineage>
</organism>
<gene>
    <name evidence="3" type="ORF">C6P46_000931</name>
</gene>
<keyword evidence="2" id="KW-0812">Transmembrane</keyword>
<keyword evidence="2" id="KW-1133">Transmembrane helix</keyword>
<evidence type="ECO:0000256" key="2">
    <source>
        <dbReference type="SAM" id="Phobius"/>
    </source>
</evidence>